<dbReference type="RefSeq" id="WP_090334903.1">
    <property type="nucleotide sequence ID" value="NZ_FNXY01000003.1"/>
</dbReference>
<gene>
    <name evidence="3" type="ORF">SAMN04487995_1878</name>
</gene>
<evidence type="ECO:0000256" key="1">
    <source>
        <dbReference type="SAM" id="Coils"/>
    </source>
</evidence>
<evidence type="ECO:0008006" key="5">
    <source>
        <dbReference type="Google" id="ProtNLM"/>
    </source>
</evidence>
<organism evidence="3 4">
    <name type="scientific">Dyadobacter koreensis</name>
    <dbReference type="NCBI Taxonomy" id="408657"/>
    <lineage>
        <taxon>Bacteria</taxon>
        <taxon>Pseudomonadati</taxon>
        <taxon>Bacteroidota</taxon>
        <taxon>Cytophagia</taxon>
        <taxon>Cytophagales</taxon>
        <taxon>Spirosomataceae</taxon>
        <taxon>Dyadobacter</taxon>
    </lineage>
</organism>
<dbReference type="AlphaFoldDB" id="A0A1H6T2C4"/>
<name>A0A1H6T2C4_9BACT</name>
<dbReference type="Proteomes" id="UP000199532">
    <property type="component" value="Unassembled WGS sequence"/>
</dbReference>
<dbReference type="EMBL" id="FNXY01000003">
    <property type="protein sequence ID" value="SEI72274.1"/>
    <property type="molecule type" value="Genomic_DNA"/>
</dbReference>
<evidence type="ECO:0000313" key="3">
    <source>
        <dbReference type="EMBL" id="SEI72274.1"/>
    </source>
</evidence>
<proteinExistence type="predicted"/>
<dbReference type="STRING" id="408657.SAMN04487995_1878"/>
<reference evidence="3 4" key="1">
    <citation type="submission" date="2016-10" db="EMBL/GenBank/DDBJ databases">
        <authorList>
            <person name="de Groot N.N."/>
        </authorList>
    </citation>
    <scope>NUCLEOTIDE SEQUENCE [LARGE SCALE GENOMIC DNA]</scope>
    <source>
        <strain evidence="3 4">DSM 19938</strain>
    </source>
</reference>
<keyword evidence="4" id="KW-1185">Reference proteome</keyword>
<feature type="coiled-coil region" evidence="1">
    <location>
        <begin position="82"/>
        <end position="176"/>
    </location>
</feature>
<keyword evidence="2" id="KW-1133">Transmembrane helix</keyword>
<evidence type="ECO:0000313" key="4">
    <source>
        <dbReference type="Proteomes" id="UP000199532"/>
    </source>
</evidence>
<feature type="transmembrane region" description="Helical" evidence="2">
    <location>
        <begin position="14"/>
        <end position="34"/>
    </location>
</feature>
<evidence type="ECO:0000256" key="2">
    <source>
        <dbReference type="SAM" id="Phobius"/>
    </source>
</evidence>
<sequence length="313" mass="35249">MDYNQEQKQDRKTLLWAALAVLALLNLVLVYFIYHEKQENKVKDDIITAKTEEVLFTKTKLDSISAELDTKIAEIQKLGGSVDSLIELKKQLEKDKQDLKNVNNFSAANFEKKIKSYEQVLSQKDTELANLREELGIVTNKNQELSQQVSGLESERQQLNDSVINYSAQNRELAEKVTLASALRTEELAINAVSSKGKEREGGKYKSKRIDKLKVSFKLGENAVAKQNEKDIFLRILDPEGAVLSDMATGSGAFTYNGKEMIYSSKQTINFTNTRQAVDIYYGRGGIPMKDGKYSIEVYSEGFKIGQGDFTVK</sequence>
<protein>
    <recommendedName>
        <fullName evidence="5">Cell division protein ZapB</fullName>
    </recommendedName>
</protein>
<keyword evidence="2" id="KW-0472">Membrane</keyword>
<dbReference type="OrthoDB" id="848185at2"/>
<keyword evidence="1" id="KW-0175">Coiled coil</keyword>
<accession>A0A1H6T2C4</accession>
<keyword evidence="2" id="KW-0812">Transmembrane</keyword>